<evidence type="ECO:0000313" key="15">
    <source>
        <dbReference type="EMBL" id="MFC0253937.1"/>
    </source>
</evidence>
<comment type="pathway">
    <text evidence="2 11">Amino-acid biosynthesis; L-valine biosynthesis; L-valine from pyruvate: step 1/4.</text>
</comment>
<keyword evidence="8 11" id="KW-0460">Magnesium</keyword>
<dbReference type="SUPFAM" id="SSF52467">
    <property type="entry name" value="DHS-like NAD/FAD-binding domain"/>
    <property type="match status" value="1"/>
</dbReference>
<dbReference type="Gene3D" id="3.40.50.1220">
    <property type="entry name" value="TPP-binding domain"/>
    <property type="match status" value="1"/>
</dbReference>
<dbReference type="CDD" id="cd02015">
    <property type="entry name" value="TPP_AHAS"/>
    <property type="match status" value="1"/>
</dbReference>
<keyword evidence="16" id="KW-1185">Reference proteome</keyword>
<proteinExistence type="inferred from homology"/>
<evidence type="ECO:0000313" key="16">
    <source>
        <dbReference type="Proteomes" id="UP001589773"/>
    </source>
</evidence>
<dbReference type="RefSeq" id="WP_379681153.1">
    <property type="nucleotide sequence ID" value="NZ_JBHLWP010000017.1"/>
</dbReference>
<reference evidence="15 16" key="1">
    <citation type="submission" date="2024-09" db="EMBL/GenBank/DDBJ databases">
        <authorList>
            <person name="Sun Q."/>
            <person name="Mori K."/>
        </authorList>
    </citation>
    <scope>NUCLEOTIDE SEQUENCE [LARGE SCALE GENOMIC DNA]</scope>
    <source>
        <strain evidence="15 16">CCM 7792</strain>
    </source>
</reference>
<name>A0ABV6FKU6_9BURK</name>
<dbReference type="PANTHER" id="PTHR18968">
    <property type="entry name" value="THIAMINE PYROPHOSPHATE ENZYMES"/>
    <property type="match status" value="1"/>
</dbReference>
<dbReference type="Gene3D" id="3.40.50.970">
    <property type="match status" value="2"/>
</dbReference>
<keyword evidence="7 11" id="KW-0479">Metal-binding</keyword>
<sequence>MNNEGSAQITGAEIVVRCLAEEGVKHVFGYPGGAVLYIYDAIFKQDKFQHVLVRHEQAAVHAADAYSRSSNTVGVALVTSGPGVTNAVTGLSTAYMDSIPMVVISGQVPSHAIGQDAFQECDTVGITRPVVKHNFLVKDVRELASTIKKAFFIARTGRPGPVLVDIPKDITMHKCAFEYPREIEMRSYRPVDKGHAGQIRKAVQLLQQAERPMIYAGGGVILANASNELNRMVEKTGFPITNTLMGLGASRSTSPHFVGMPGMHGTYEANMAMQHCDVLIAIGARFDDRVIGNPKHFASNPRKIIHIDIDPSSISKRVKVDIPIVGNVKDVLVELLSQLDASSAQPNAPALQAWWKQINAWRGRECLAYAPSDEVIKPQSVIEQLYKVTNGDAFITSDVGQHQMWAAQYYGFDKPRRWINSGGLGTMGVGLPYAMGVQMANPDATVACVTGEGSIQMCIQELATCKQYHLSPKIILLNNRFLGMVRQWQQIDYGSRYSESYMDSLPDFEKLAEAYGHVGMRIEKPGDVEGSLREAFGMKDRLVFMNFITDQSENVWPMVKAGSGLSEMLLGSEDL</sequence>
<evidence type="ECO:0000256" key="4">
    <source>
        <dbReference type="ARBA" id="ARBA00013145"/>
    </source>
</evidence>
<comment type="similarity">
    <text evidence="3 11">Belongs to the TPP enzyme family.</text>
</comment>
<evidence type="ECO:0000259" key="12">
    <source>
        <dbReference type="Pfam" id="PF00205"/>
    </source>
</evidence>
<evidence type="ECO:0000256" key="5">
    <source>
        <dbReference type="ARBA" id="ARBA00022605"/>
    </source>
</evidence>
<dbReference type="InterPro" id="IPR029061">
    <property type="entry name" value="THDP-binding"/>
</dbReference>
<evidence type="ECO:0000256" key="8">
    <source>
        <dbReference type="ARBA" id="ARBA00022842"/>
    </source>
</evidence>
<dbReference type="EC" id="2.2.1.6" evidence="4 11"/>
<dbReference type="PANTHER" id="PTHR18968:SF13">
    <property type="entry name" value="ACETOLACTATE SYNTHASE CATALYTIC SUBUNIT, MITOCHONDRIAL"/>
    <property type="match status" value="1"/>
</dbReference>
<evidence type="ECO:0000256" key="6">
    <source>
        <dbReference type="ARBA" id="ARBA00022679"/>
    </source>
</evidence>
<dbReference type="NCBIfam" id="NF005409">
    <property type="entry name" value="PRK06965.1"/>
    <property type="match status" value="1"/>
</dbReference>
<accession>A0ABV6FKU6</accession>
<evidence type="ECO:0000256" key="7">
    <source>
        <dbReference type="ARBA" id="ARBA00022723"/>
    </source>
</evidence>
<dbReference type="InterPro" id="IPR039368">
    <property type="entry name" value="AHAS_TPP"/>
</dbReference>
<dbReference type="SUPFAM" id="SSF52518">
    <property type="entry name" value="Thiamin diphosphate-binding fold (THDP-binding)"/>
    <property type="match status" value="2"/>
</dbReference>
<comment type="caution">
    <text evidence="15">The sequence shown here is derived from an EMBL/GenBank/DDBJ whole genome shotgun (WGS) entry which is preliminary data.</text>
</comment>
<dbReference type="InterPro" id="IPR045229">
    <property type="entry name" value="TPP_enz"/>
</dbReference>
<evidence type="ECO:0000256" key="3">
    <source>
        <dbReference type="ARBA" id="ARBA00007812"/>
    </source>
</evidence>
<comment type="cofactor">
    <cofactor evidence="11">
        <name>Mg(2+)</name>
        <dbReference type="ChEBI" id="CHEBI:18420"/>
    </cofactor>
    <text evidence="11">Binds 1 Mg(2+) ion per subunit.</text>
</comment>
<feature type="domain" description="Thiamine pyrophosphate enzyme TPP-binding" evidence="13">
    <location>
        <begin position="398"/>
        <end position="546"/>
    </location>
</feature>
<evidence type="ECO:0000259" key="14">
    <source>
        <dbReference type="Pfam" id="PF02776"/>
    </source>
</evidence>
<evidence type="ECO:0000256" key="2">
    <source>
        <dbReference type="ARBA" id="ARBA00005025"/>
    </source>
</evidence>
<dbReference type="Pfam" id="PF02775">
    <property type="entry name" value="TPP_enzyme_C"/>
    <property type="match status" value="1"/>
</dbReference>
<dbReference type="InterPro" id="IPR012001">
    <property type="entry name" value="Thiamin_PyroP_enz_TPP-bd_dom"/>
</dbReference>
<keyword evidence="6 11" id="KW-0808">Transferase</keyword>
<comment type="catalytic activity">
    <reaction evidence="11">
        <text>2 pyruvate + H(+) = (2S)-2-acetolactate + CO2</text>
        <dbReference type="Rhea" id="RHEA:25249"/>
        <dbReference type="ChEBI" id="CHEBI:15361"/>
        <dbReference type="ChEBI" id="CHEBI:15378"/>
        <dbReference type="ChEBI" id="CHEBI:16526"/>
        <dbReference type="ChEBI" id="CHEBI:58476"/>
        <dbReference type="EC" id="2.2.1.6"/>
    </reaction>
</comment>
<organism evidence="15 16">
    <name type="scientific">Massilia consociata</name>
    <dbReference type="NCBI Taxonomy" id="760117"/>
    <lineage>
        <taxon>Bacteria</taxon>
        <taxon>Pseudomonadati</taxon>
        <taxon>Pseudomonadota</taxon>
        <taxon>Betaproteobacteria</taxon>
        <taxon>Burkholderiales</taxon>
        <taxon>Oxalobacteraceae</taxon>
        <taxon>Telluria group</taxon>
        <taxon>Massilia</taxon>
    </lineage>
</organism>
<dbReference type="Pfam" id="PF02776">
    <property type="entry name" value="TPP_enzyme_N"/>
    <property type="match status" value="1"/>
</dbReference>
<keyword evidence="5 11" id="KW-0028">Amino-acid biosynthesis</keyword>
<feature type="domain" description="Thiamine pyrophosphate enzyme central" evidence="12">
    <location>
        <begin position="199"/>
        <end position="335"/>
    </location>
</feature>
<keyword evidence="9 11" id="KW-0786">Thiamine pyrophosphate</keyword>
<dbReference type="EMBL" id="JBHLWP010000017">
    <property type="protein sequence ID" value="MFC0253937.1"/>
    <property type="molecule type" value="Genomic_DNA"/>
</dbReference>
<evidence type="ECO:0000256" key="1">
    <source>
        <dbReference type="ARBA" id="ARBA00004974"/>
    </source>
</evidence>
<dbReference type="InterPro" id="IPR029035">
    <property type="entry name" value="DHS-like_NAD/FAD-binding_dom"/>
</dbReference>
<evidence type="ECO:0000256" key="9">
    <source>
        <dbReference type="ARBA" id="ARBA00023052"/>
    </source>
</evidence>
<evidence type="ECO:0000256" key="10">
    <source>
        <dbReference type="ARBA" id="ARBA00023304"/>
    </source>
</evidence>
<keyword evidence="10 11" id="KW-0100">Branched-chain amino acid biosynthesis</keyword>
<dbReference type="Pfam" id="PF00205">
    <property type="entry name" value="TPP_enzyme_M"/>
    <property type="match status" value="1"/>
</dbReference>
<feature type="domain" description="Thiamine pyrophosphate enzyme N-terminal TPP-binding" evidence="14">
    <location>
        <begin position="10"/>
        <end position="125"/>
    </location>
</feature>
<dbReference type="InterPro" id="IPR012000">
    <property type="entry name" value="Thiamin_PyroP_enz_cen_dom"/>
</dbReference>
<comment type="pathway">
    <text evidence="1 11">Amino-acid biosynthesis; L-isoleucine biosynthesis; L-isoleucine from 2-oxobutanoate: step 1/4.</text>
</comment>
<dbReference type="Proteomes" id="UP001589773">
    <property type="component" value="Unassembled WGS sequence"/>
</dbReference>
<gene>
    <name evidence="15" type="ORF">ACFFJK_18725</name>
</gene>
<evidence type="ECO:0000259" key="13">
    <source>
        <dbReference type="Pfam" id="PF02775"/>
    </source>
</evidence>
<evidence type="ECO:0000256" key="11">
    <source>
        <dbReference type="RuleBase" id="RU003591"/>
    </source>
</evidence>
<dbReference type="CDD" id="cd07035">
    <property type="entry name" value="TPP_PYR_POX_like"/>
    <property type="match status" value="1"/>
</dbReference>
<dbReference type="InterPro" id="IPR012846">
    <property type="entry name" value="Acetolactate_synth_lsu"/>
</dbReference>
<dbReference type="InterPro" id="IPR011766">
    <property type="entry name" value="TPP_enzyme_TPP-bd"/>
</dbReference>
<comment type="cofactor">
    <cofactor evidence="11">
        <name>thiamine diphosphate</name>
        <dbReference type="ChEBI" id="CHEBI:58937"/>
    </cofactor>
    <text evidence="11">Binds 1 thiamine pyrophosphate per subunit.</text>
</comment>
<dbReference type="NCBIfam" id="TIGR00118">
    <property type="entry name" value="acolac_lg"/>
    <property type="match status" value="1"/>
</dbReference>
<protein>
    <recommendedName>
        <fullName evidence="4 11">Acetolactate synthase</fullName>
        <ecNumber evidence="4 11">2.2.1.6</ecNumber>
    </recommendedName>
</protein>